<comment type="caution">
    <text evidence="4">The sequence shown here is derived from an EMBL/GenBank/DDBJ whole genome shotgun (WGS) entry which is preliminary data.</text>
</comment>
<reference evidence="5" key="1">
    <citation type="journal article" date="2019" name="Int. J. Syst. Evol. Microbiol.">
        <title>The Global Catalogue of Microorganisms (GCM) 10K type strain sequencing project: providing services to taxonomists for standard genome sequencing and annotation.</title>
        <authorList>
            <consortium name="The Broad Institute Genomics Platform"/>
            <consortium name="The Broad Institute Genome Sequencing Center for Infectious Disease"/>
            <person name="Wu L."/>
            <person name="Ma J."/>
        </authorList>
    </citation>
    <scope>NUCLEOTIDE SEQUENCE [LARGE SCALE GENOMIC DNA]</scope>
    <source>
        <strain evidence="5">CGMCC 4.7275</strain>
    </source>
</reference>
<evidence type="ECO:0000256" key="2">
    <source>
        <dbReference type="ARBA" id="ARBA00022898"/>
    </source>
</evidence>
<dbReference type="EMBL" id="BMMV01000006">
    <property type="protein sequence ID" value="GGJ92215.1"/>
    <property type="molecule type" value="Genomic_DNA"/>
</dbReference>
<evidence type="ECO:0000259" key="3">
    <source>
        <dbReference type="Pfam" id="PF00291"/>
    </source>
</evidence>
<gene>
    <name evidence="4" type="ORF">GCM10011583_24590</name>
</gene>
<dbReference type="PANTHER" id="PTHR10314">
    <property type="entry name" value="CYSTATHIONINE BETA-SYNTHASE"/>
    <property type="match status" value="1"/>
</dbReference>
<dbReference type="SUPFAM" id="SSF53686">
    <property type="entry name" value="Tryptophan synthase beta subunit-like PLP-dependent enzymes"/>
    <property type="match status" value="1"/>
</dbReference>
<comment type="cofactor">
    <cofactor evidence="1">
        <name>pyridoxal 5'-phosphate</name>
        <dbReference type="ChEBI" id="CHEBI:597326"/>
    </cofactor>
</comment>
<protein>
    <recommendedName>
        <fullName evidence="3">Tryptophan synthase beta chain-like PALP domain-containing protein</fullName>
    </recommendedName>
</protein>
<dbReference type="Pfam" id="PF00291">
    <property type="entry name" value="PALP"/>
    <property type="match status" value="1"/>
</dbReference>
<dbReference type="Proteomes" id="UP000660265">
    <property type="component" value="Unassembled WGS sequence"/>
</dbReference>
<keyword evidence="5" id="KW-1185">Reference proteome</keyword>
<feature type="domain" description="Tryptophan synthase beta chain-like PALP" evidence="3">
    <location>
        <begin position="30"/>
        <end position="157"/>
    </location>
</feature>
<dbReference type="InterPro" id="IPR036052">
    <property type="entry name" value="TrpB-like_PALP_sf"/>
</dbReference>
<dbReference type="Gene3D" id="3.40.50.1100">
    <property type="match status" value="2"/>
</dbReference>
<dbReference type="InterPro" id="IPR050214">
    <property type="entry name" value="Cys_Synth/Cystath_Beta-Synth"/>
</dbReference>
<accession>A0ABQ2E4D8</accession>
<evidence type="ECO:0000313" key="4">
    <source>
        <dbReference type="EMBL" id="GGJ92215.1"/>
    </source>
</evidence>
<keyword evidence="2" id="KW-0663">Pyridoxal phosphate</keyword>
<evidence type="ECO:0000313" key="5">
    <source>
        <dbReference type="Proteomes" id="UP000660265"/>
    </source>
</evidence>
<name>A0ABQ2E4D8_9ACTN</name>
<evidence type="ECO:0000256" key="1">
    <source>
        <dbReference type="ARBA" id="ARBA00001933"/>
    </source>
</evidence>
<proteinExistence type="predicted"/>
<sequence>MNTMTSLTPPCPPAGLLAATAPSVRTAAGLVGNTPPLWVGEPFADPGRGFWAKMEGANPGGIKDRTAPHMVRAARGRGELLPGAPIVESTSGTLGLGLALAGSTFGHPVDVVTDPGMEPMMTSLLGAYGATVHVVSQPHPVGGWAGCAAAVGALARTGRLAGPLPRPANA</sequence>
<dbReference type="InterPro" id="IPR001926">
    <property type="entry name" value="TrpB-like_PALP"/>
</dbReference>
<organism evidence="4 5">
    <name type="scientific">Streptomyces camponoticapitis</name>
    <dbReference type="NCBI Taxonomy" id="1616125"/>
    <lineage>
        <taxon>Bacteria</taxon>
        <taxon>Bacillati</taxon>
        <taxon>Actinomycetota</taxon>
        <taxon>Actinomycetes</taxon>
        <taxon>Kitasatosporales</taxon>
        <taxon>Streptomycetaceae</taxon>
        <taxon>Streptomyces</taxon>
    </lineage>
</organism>